<dbReference type="InterPro" id="IPR030678">
    <property type="entry name" value="Peptide/Ni-bd"/>
</dbReference>
<dbReference type="InterPro" id="IPR000914">
    <property type="entry name" value="SBP_5_dom"/>
</dbReference>
<dbReference type="AlphaFoldDB" id="A0A1W7CVG0"/>
<feature type="chain" id="PRO_5038420407" evidence="2">
    <location>
        <begin position="23"/>
        <end position="543"/>
    </location>
</feature>
<evidence type="ECO:0000256" key="2">
    <source>
        <dbReference type="SAM" id="SignalP"/>
    </source>
</evidence>
<evidence type="ECO:0000313" key="4">
    <source>
        <dbReference type="EMBL" id="ARQ68781.1"/>
    </source>
</evidence>
<dbReference type="PROSITE" id="PS51257">
    <property type="entry name" value="PROKAR_LIPOPROTEIN"/>
    <property type="match status" value="1"/>
</dbReference>
<dbReference type="GO" id="GO:0043190">
    <property type="term" value="C:ATP-binding cassette (ABC) transporter complex"/>
    <property type="evidence" value="ECO:0007669"/>
    <property type="project" value="InterPro"/>
</dbReference>
<feature type="signal peptide" evidence="2">
    <location>
        <begin position="1"/>
        <end position="22"/>
    </location>
</feature>
<dbReference type="SUPFAM" id="SSF53850">
    <property type="entry name" value="Periplasmic binding protein-like II"/>
    <property type="match status" value="1"/>
</dbReference>
<dbReference type="GO" id="GO:0042597">
    <property type="term" value="C:periplasmic space"/>
    <property type="evidence" value="ECO:0007669"/>
    <property type="project" value="UniProtKB-ARBA"/>
</dbReference>
<keyword evidence="5" id="KW-1185">Reference proteome</keyword>
<dbReference type="Gene3D" id="3.40.190.10">
    <property type="entry name" value="Periplasmic binding protein-like II"/>
    <property type="match status" value="1"/>
</dbReference>
<dbReference type="Gene3D" id="3.90.76.10">
    <property type="entry name" value="Dipeptide-binding Protein, Domain 1"/>
    <property type="match status" value="1"/>
</dbReference>
<accession>A0A1W7CVG0</accession>
<protein>
    <submittedName>
        <fullName evidence="4">Peptide ABC transporter substrate-binding protein</fullName>
    </submittedName>
</protein>
<name>A0A1W7CVG0_9ACTN</name>
<evidence type="ECO:0000313" key="5">
    <source>
        <dbReference type="Proteomes" id="UP000194218"/>
    </source>
</evidence>
<organism evidence="4 5">
    <name type="scientific">Streptomyces marincola</name>
    <dbReference type="NCBI Taxonomy" id="2878388"/>
    <lineage>
        <taxon>Bacteria</taxon>
        <taxon>Bacillati</taxon>
        <taxon>Actinomycetota</taxon>
        <taxon>Actinomycetes</taxon>
        <taxon>Kitasatosporales</taxon>
        <taxon>Streptomycetaceae</taxon>
        <taxon>Streptomyces</taxon>
    </lineage>
</organism>
<dbReference type="RefSeq" id="WP_086158285.1">
    <property type="nucleotide sequence ID" value="NZ_CP021121.1"/>
</dbReference>
<dbReference type="GO" id="GO:1904680">
    <property type="term" value="F:peptide transmembrane transporter activity"/>
    <property type="evidence" value="ECO:0007669"/>
    <property type="project" value="TreeGrafter"/>
</dbReference>
<gene>
    <name evidence="4" type="ORF">CAG99_07845</name>
</gene>
<dbReference type="Proteomes" id="UP000194218">
    <property type="component" value="Chromosome"/>
</dbReference>
<sequence length="543" mass="59367">MRGARSAKWVASAIVVALAATACGGGDDDNGDNGSDGATGTSDGIVRIDGGEPQNPLIPADTNEALGGLVIDNLFAKLLDFDDEGQIYMVAAESVEPNEDNTVWTVTLKEGWTFHDGTPVTAESYVNAWNWAANISNNQSNSFWFADIAGYADVHPEEGDPTAEEMSGLQVVDETTFTVELTEAVTYYDYKLGYSVFTPLPESFYEDPEAFGESPVGNGPYSFVSWDHGESIELERYDDYVGEDAAQNGGIHIRAYENVEAAYTDLQAGNLDIIRQVAPRDLPVYQQDLGEDRSVAQPYNGIQTIVPVWYNWEDTPPEVLQGISMAIDRETITQTVLNGSRTPADSFVPPGVFGYQEGASGDLTTYDPERARQLVEENGGVPGDRIAIQYNADAAHQEWVEAVCNNIIDALDIECVGDPKVDFDTDLEARAANEVQSMYRGGWLADYPLNVNFLKELYASYAQTNYGRFDSPEVDELFAEGDRAGSLEETVAAYQEAEQVLWEQMPAIPLWYQNVNGGWGPNVDNVRFDSAGVPVLSEVTVSE</sequence>
<evidence type="ECO:0000259" key="3">
    <source>
        <dbReference type="Pfam" id="PF00496"/>
    </source>
</evidence>
<feature type="region of interest" description="Disordered" evidence="1">
    <location>
        <begin position="25"/>
        <end position="55"/>
    </location>
</feature>
<feature type="domain" description="Solute-binding protein family 5" evidence="3">
    <location>
        <begin position="89"/>
        <end position="463"/>
    </location>
</feature>
<dbReference type="InterPro" id="IPR039424">
    <property type="entry name" value="SBP_5"/>
</dbReference>
<dbReference type="PANTHER" id="PTHR30290">
    <property type="entry name" value="PERIPLASMIC BINDING COMPONENT OF ABC TRANSPORTER"/>
    <property type="match status" value="1"/>
</dbReference>
<reference evidence="4 5" key="1">
    <citation type="submission" date="2017-05" db="EMBL/GenBank/DDBJ databases">
        <title>Complete genome sequence of Streptomyces sp. SCSIO 03032 revealed the diverse biosynthetic pathways for its bioactive secondary metabolites.</title>
        <authorList>
            <person name="Ma L."/>
            <person name="Zhu Y."/>
            <person name="Zhang W."/>
            <person name="Zhang G."/>
            <person name="Tian X."/>
            <person name="Zhang S."/>
            <person name="Zhang C."/>
        </authorList>
    </citation>
    <scope>NUCLEOTIDE SEQUENCE [LARGE SCALE GENOMIC DNA]</scope>
    <source>
        <strain evidence="4 5">SCSIO 03032</strain>
    </source>
</reference>
<dbReference type="EMBL" id="CP021121">
    <property type="protein sequence ID" value="ARQ68781.1"/>
    <property type="molecule type" value="Genomic_DNA"/>
</dbReference>
<dbReference type="KEGG" id="smao:CAG99_07845"/>
<dbReference type="CDD" id="cd00995">
    <property type="entry name" value="PBP2_NikA_DppA_OppA_like"/>
    <property type="match status" value="1"/>
</dbReference>
<dbReference type="OrthoDB" id="9046151at2"/>
<dbReference type="GO" id="GO:0015833">
    <property type="term" value="P:peptide transport"/>
    <property type="evidence" value="ECO:0007669"/>
    <property type="project" value="TreeGrafter"/>
</dbReference>
<feature type="compositionally biased region" description="Low complexity" evidence="1">
    <location>
        <begin position="32"/>
        <end position="44"/>
    </location>
</feature>
<keyword evidence="2" id="KW-0732">Signal</keyword>
<dbReference type="Pfam" id="PF00496">
    <property type="entry name" value="SBP_bac_5"/>
    <property type="match status" value="1"/>
</dbReference>
<dbReference type="Gene3D" id="3.10.105.10">
    <property type="entry name" value="Dipeptide-binding Protein, Domain 3"/>
    <property type="match status" value="1"/>
</dbReference>
<proteinExistence type="predicted"/>
<dbReference type="PIRSF" id="PIRSF002741">
    <property type="entry name" value="MppA"/>
    <property type="match status" value="1"/>
</dbReference>
<dbReference type="PANTHER" id="PTHR30290:SF83">
    <property type="entry name" value="ABC TRANSPORTER SUBSTRATE-BINDING PROTEIN"/>
    <property type="match status" value="1"/>
</dbReference>
<evidence type="ECO:0000256" key="1">
    <source>
        <dbReference type="SAM" id="MobiDB-lite"/>
    </source>
</evidence>